<gene>
    <name evidence="6" type="ORF">GCM10009768_06950</name>
</gene>
<evidence type="ECO:0000259" key="4">
    <source>
        <dbReference type="Pfam" id="PF00534"/>
    </source>
</evidence>
<feature type="domain" description="Glycosyl transferase family 1" evidence="4">
    <location>
        <begin position="199"/>
        <end position="346"/>
    </location>
</feature>
<organism evidence="6 7">
    <name type="scientific">Leucobacter iarius</name>
    <dbReference type="NCBI Taxonomy" id="333963"/>
    <lineage>
        <taxon>Bacteria</taxon>
        <taxon>Bacillati</taxon>
        <taxon>Actinomycetota</taxon>
        <taxon>Actinomycetes</taxon>
        <taxon>Micrococcales</taxon>
        <taxon>Microbacteriaceae</taxon>
        <taxon>Leucobacter</taxon>
    </lineage>
</organism>
<evidence type="ECO:0000256" key="3">
    <source>
        <dbReference type="ARBA" id="ARBA00022679"/>
    </source>
</evidence>
<dbReference type="RefSeq" id="WP_344029357.1">
    <property type="nucleotide sequence ID" value="NZ_BAAAOB010000001.1"/>
</dbReference>
<dbReference type="Pfam" id="PF00534">
    <property type="entry name" value="Glycos_transf_1"/>
    <property type="match status" value="1"/>
</dbReference>
<dbReference type="Proteomes" id="UP001500851">
    <property type="component" value="Unassembled WGS sequence"/>
</dbReference>
<dbReference type="EMBL" id="BAAAOB010000001">
    <property type="protein sequence ID" value="GAA1780635.1"/>
    <property type="molecule type" value="Genomic_DNA"/>
</dbReference>
<name>A0ABP4XFL3_9MICO</name>
<comment type="caution">
    <text evidence="6">The sequence shown here is derived from an EMBL/GenBank/DDBJ whole genome shotgun (WGS) entry which is preliminary data.</text>
</comment>
<evidence type="ECO:0000313" key="7">
    <source>
        <dbReference type="Proteomes" id="UP001500851"/>
    </source>
</evidence>
<sequence length="382" mass="40996">MSASTARPRITVVTPWFPTNASPGAGIFVLRDVELLAEHAEVTVVHVGAPQFFDADLANEPEWPGFRTVRAPFAFSDYRSLAAAASAVRRELRGAQLLHTMAMGALTPLVGTRVRVPWVHTEHWSGLLRDPEGSGRSRLVQRFLRRQLRRPDRVVAVSGFLAGALQRWSGSAPAVIGNAVMVPSVPVSDSAWDFSEVALLGVGAIADNKGPMEALETMIELRRRGRSATLTWVGSGPLAQRMRERAEEAGVAEHLRLPGQLEPDAVAGELAAADLFLLPTRFETFGVALAEAASAGLPIVTGDRGGFLDFLDSDSSRLVPVDRFGGPALADAVEALVDDPALPARTAIASTAAERFDEGARWERYARVYREAGLRPPEANGG</sequence>
<protein>
    <recommendedName>
        <fullName evidence="8">D-inositol 3-phosphate glycosyltransferase</fullName>
    </recommendedName>
</protein>
<evidence type="ECO:0000256" key="2">
    <source>
        <dbReference type="ARBA" id="ARBA00022676"/>
    </source>
</evidence>
<dbReference type="Pfam" id="PF13439">
    <property type="entry name" value="Glyco_transf_4"/>
    <property type="match status" value="1"/>
</dbReference>
<dbReference type="CDD" id="cd03801">
    <property type="entry name" value="GT4_PimA-like"/>
    <property type="match status" value="1"/>
</dbReference>
<dbReference type="SUPFAM" id="SSF53756">
    <property type="entry name" value="UDP-Glycosyltransferase/glycogen phosphorylase"/>
    <property type="match status" value="1"/>
</dbReference>
<evidence type="ECO:0008006" key="8">
    <source>
        <dbReference type="Google" id="ProtNLM"/>
    </source>
</evidence>
<reference evidence="7" key="1">
    <citation type="journal article" date="2019" name="Int. J. Syst. Evol. Microbiol.">
        <title>The Global Catalogue of Microorganisms (GCM) 10K type strain sequencing project: providing services to taxonomists for standard genome sequencing and annotation.</title>
        <authorList>
            <consortium name="The Broad Institute Genomics Platform"/>
            <consortium name="The Broad Institute Genome Sequencing Center for Infectious Disease"/>
            <person name="Wu L."/>
            <person name="Ma J."/>
        </authorList>
    </citation>
    <scope>NUCLEOTIDE SEQUENCE [LARGE SCALE GENOMIC DNA]</scope>
    <source>
        <strain evidence="7">JCM 14736</strain>
    </source>
</reference>
<accession>A0ABP4XFL3</accession>
<evidence type="ECO:0000313" key="6">
    <source>
        <dbReference type="EMBL" id="GAA1780635.1"/>
    </source>
</evidence>
<dbReference type="PANTHER" id="PTHR12526">
    <property type="entry name" value="GLYCOSYLTRANSFERASE"/>
    <property type="match status" value="1"/>
</dbReference>
<proteinExistence type="inferred from homology"/>
<evidence type="ECO:0000256" key="1">
    <source>
        <dbReference type="ARBA" id="ARBA00009481"/>
    </source>
</evidence>
<keyword evidence="7" id="KW-1185">Reference proteome</keyword>
<keyword evidence="3" id="KW-0808">Transferase</keyword>
<dbReference type="InterPro" id="IPR001296">
    <property type="entry name" value="Glyco_trans_1"/>
</dbReference>
<evidence type="ECO:0000259" key="5">
    <source>
        <dbReference type="Pfam" id="PF13439"/>
    </source>
</evidence>
<dbReference type="PANTHER" id="PTHR12526:SF640">
    <property type="entry name" value="COLANIC ACID BIOSYNTHESIS GLYCOSYLTRANSFERASE WCAL-RELATED"/>
    <property type="match status" value="1"/>
</dbReference>
<dbReference type="Gene3D" id="3.40.50.2000">
    <property type="entry name" value="Glycogen Phosphorylase B"/>
    <property type="match status" value="2"/>
</dbReference>
<dbReference type="InterPro" id="IPR028098">
    <property type="entry name" value="Glyco_trans_4-like_N"/>
</dbReference>
<comment type="similarity">
    <text evidence="1">Belongs to the glycosyltransferase group 1 family. Glycosyltransferase 4 subfamily.</text>
</comment>
<feature type="domain" description="Glycosyltransferase subfamily 4-like N-terminal" evidence="5">
    <location>
        <begin position="24"/>
        <end position="180"/>
    </location>
</feature>
<keyword evidence="2" id="KW-0328">Glycosyltransferase</keyword>